<feature type="domain" description="RRM" evidence="6">
    <location>
        <begin position="108"/>
        <end position="201"/>
    </location>
</feature>
<dbReference type="InterPro" id="IPR012677">
    <property type="entry name" value="Nucleotide-bd_a/b_plait_sf"/>
</dbReference>
<feature type="region of interest" description="Disordered" evidence="5">
    <location>
        <begin position="395"/>
        <end position="421"/>
    </location>
</feature>
<evidence type="ECO:0000256" key="2">
    <source>
        <dbReference type="ARBA" id="ARBA00022884"/>
    </source>
</evidence>
<dbReference type="InterPro" id="IPR035979">
    <property type="entry name" value="RBD_domain_sf"/>
</dbReference>
<feature type="compositionally biased region" description="Basic and acidic residues" evidence="5">
    <location>
        <begin position="33"/>
        <end position="57"/>
    </location>
</feature>
<name>A0AAN9U830_9PEZI</name>
<dbReference type="EMBL" id="JAJSPL020000019">
    <property type="protein sequence ID" value="KAK7740777.1"/>
    <property type="molecule type" value="Genomic_DNA"/>
</dbReference>
<evidence type="ECO:0008006" key="10">
    <source>
        <dbReference type="Google" id="ProtNLM"/>
    </source>
</evidence>
<dbReference type="Pfam" id="PF01585">
    <property type="entry name" value="G-patch"/>
    <property type="match status" value="1"/>
</dbReference>
<keyword evidence="3" id="KW-0539">Nucleus</keyword>
<evidence type="ECO:0000259" key="6">
    <source>
        <dbReference type="PROSITE" id="PS50102"/>
    </source>
</evidence>
<dbReference type="PROSITE" id="PS50102">
    <property type="entry name" value="RRM"/>
    <property type="match status" value="2"/>
</dbReference>
<feature type="compositionally biased region" description="Basic and acidic residues" evidence="5">
    <location>
        <begin position="80"/>
        <end position="89"/>
    </location>
</feature>
<dbReference type="GO" id="GO:0003723">
    <property type="term" value="F:RNA binding"/>
    <property type="evidence" value="ECO:0007669"/>
    <property type="project" value="UniProtKB-UniRule"/>
</dbReference>
<dbReference type="InterPro" id="IPR000504">
    <property type="entry name" value="RRM_dom"/>
</dbReference>
<proteinExistence type="predicted"/>
<evidence type="ECO:0000256" key="1">
    <source>
        <dbReference type="ARBA" id="ARBA00004123"/>
    </source>
</evidence>
<dbReference type="SUPFAM" id="SSF54928">
    <property type="entry name" value="RNA-binding domain, RBD"/>
    <property type="match status" value="2"/>
</dbReference>
<dbReference type="GO" id="GO:0005634">
    <property type="term" value="C:nucleus"/>
    <property type="evidence" value="ECO:0007669"/>
    <property type="project" value="UniProtKB-SubCell"/>
</dbReference>
<dbReference type="SMART" id="SM00443">
    <property type="entry name" value="G_patch"/>
    <property type="match status" value="1"/>
</dbReference>
<dbReference type="Gene3D" id="3.30.70.330">
    <property type="match status" value="2"/>
</dbReference>
<feature type="compositionally biased region" description="Basic and acidic residues" evidence="5">
    <location>
        <begin position="637"/>
        <end position="647"/>
    </location>
</feature>
<reference evidence="8 9" key="1">
    <citation type="journal article" date="2023" name="PLoS ONE">
        <title>Cytospora paraplurivora sp. nov. isolated from orchards with fruit tree decline syndrome in Ontario, Canada.</title>
        <authorList>
            <person name="Ilyukhin E."/>
            <person name="Nguyen H.D.T."/>
            <person name="Castle A.J."/>
            <person name="Ellouze W."/>
        </authorList>
    </citation>
    <scope>NUCLEOTIDE SEQUENCE [LARGE SCALE GENOMIC DNA]</scope>
    <source>
        <strain evidence="8 9">FDS-564</strain>
    </source>
</reference>
<sequence>MYDEDDRPRYRYRSGSRDFDRGGGNHRRSSRSPRRDREEGEYDYYRSRKDDDNDHSRRSPGYHQPRPHYDASLTYDDEQGDHRDRDRAPMSRSPPGRSYAPPPARPSSTVIVEGLPDDATDDDILDGFASVSPDSKVFSPDSVRAIRLRNNKRGRRIGFVEFINVNAAADFLQFHYPGLRFQLAHSRGVNSELISVGINYSWGREDEIGGRDDKTRDDKARDLEDWSCPEYLVIRGFEPSINEETFANGVKKLYLEARPEQKKETQNKLKSTAPSVRSASLGAKQGSLRRVFLLRDKMTNEVMRYGFAEFATFEDAQAAIEKFKASPKFTIGSKPVSVAFIHNGVFVPHTGRITDENSPFLFNPIYNKDILLKYWDNRVYPSILVVSDAVDAAKKQSPDNAGSPEKPVDEGVGAQDGTGKKLKKFKVGQPTATVKPTIAMGPQLQMWAKKRAELVGEAQAQAELAENTAPIAAQIERERGSKRSGVKDSYLSYSDPDSLSCLLCMRKFASSQALRDHEVLNKDHSANLSREEKRNAAVEKLTAHGKRPQTVTLRVSNLPRTPSGTVYTSYADRESLHCLICERKFAKAALLSLHERESEMHRQNLADQRNIDRAISQLARTGKTPRKMMPARSKGQQYRDRARERRQAYNQPGAPRRKAPKEESAPVKEPEKPSGPSKGAALLGKMGWMAGEGLGADRTGRTDVIATDMYAAGVGLGAEGGKLGDAAAEAARKTKDNYSDFVEVTRTKARERYEKLG</sequence>
<accession>A0AAN9U830</accession>
<keyword evidence="9" id="KW-1185">Reference proteome</keyword>
<evidence type="ECO:0000259" key="7">
    <source>
        <dbReference type="PROSITE" id="PS50174"/>
    </source>
</evidence>
<evidence type="ECO:0000256" key="5">
    <source>
        <dbReference type="SAM" id="MobiDB-lite"/>
    </source>
</evidence>
<feature type="domain" description="RRM" evidence="6">
    <location>
        <begin position="251"/>
        <end position="343"/>
    </location>
</feature>
<protein>
    <recommendedName>
        <fullName evidence="10">G-patch domain-containing protein</fullName>
    </recommendedName>
</protein>
<organism evidence="8 9">
    <name type="scientific">Cytospora paraplurivora</name>
    <dbReference type="NCBI Taxonomy" id="2898453"/>
    <lineage>
        <taxon>Eukaryota</taxon>
        <taxon>Fungi</taxon>
        <taxon>Dikarya</taxon>
        <taxon>Ascomycota</taxon>
        <taxon>Pezizomycotina</taxon>
        <taxon>Sordariomycetes</taxon>
        <taxon>Sordariomycetidae</taxon>
        <taxon>Diaporthales</taxon>
        <taxon>Cytosporaceae</taxon>
        <taxon>Cytospora</taxon>
    </lineage>
</organism>
<evidence type="ECO:0000256" key="4">
    <source>
        <dbReference type="PROSITE-ProRule" id="PRU00176"/>
    </source>
</evidence>
<comment type="subcellular location">
    <subcellularLocation>
        <location evidence="1">Nucleus</location>
    </subcellularLocation>
</comment>
<dbReference type="PANTHER" id="PTHR13948">
    <property type="entry name" value="RNA-BINDING PROTEIN"/>
    <property type="match status" value="1"/>
</dbReference>
<feature type="domain" description="G-patch" evidence="7">
    <location>
        <begin position="675"/>
        <end position="721"/>
    </location>
</feature>
<dbReference type="InterPro" id="IPR000467">
    <property type="entry name" value="G_patch_dom"/>
</dbReference>
<keyword evidence="2 4" id="KW-0694">RNA-binding</keyword>
<dbReference type="PANTHER" id="PTHR13948:SF3">
    <property type="entry name" value="FI21118P1"/>
    <property type="match status" value="1"/>
</dbReference>
<dbReference type="GO" id="GO:0000398">
    <property type="term" value="P:mRNA splicing, via spliceosome"/>
    <property type="evidence" value="ECO:0007669"/>
    <property type="project" value="TreeGrafter"/>
</dbReference>
<dbReference type="PROSITE" id="PS50174">
    <property type="entry name" value="G_PATCH"/>
    <property type="match status" value="1"/>
</dbReference>
<evidence type="ECO:0000256" key="3">
    <source>
        <dbReference type="ARBA" id="ARBA00023242"/>
    </source>
</evidence>
<feature type="region of interest" description="Disordered" evidence="5">
    <location>
        <begin position="1"/>
        <end position="117"/>
    </location>
</feature>
<comment type="caution">
    <text evidence="8">The sequence shown here is derived from an EMBL/GenBank/DDBJ whole genome shotgun (WGS) entry which is preliminary data.</text>
</comment>
<gene>
    <name evidence="8" type="ORF">SLS53_005245</name>
</gene>
<evidence type="ECO:0000313" key="9">
    <source>
        <dbReference type="Proteomes" id="UP001320245"/>
    </source>
</evidence>
<dbReference type="AlphaFoldDB" id="A0AAN9U830"/>
<dbReference type="SMART" id="SM00360">
    <property type="entry name" value="RRM"/>
    <property type="match status" value="2"/>
</dbReference>
<dbReference type="Proteomes" id="UP001320245">
    <property type="component" value="Unassembled WGS sequence"/>
</dbReference>
<feature type="compositionally biased region" description="Basic and acidic residues" evidence="5">
    <location>
        <begin position="660"/>
        <end position="672"/>
    </location>
</feature>
<evidence type="ECO:0000313" key="8">
    <source>
        <dbReference type="EMBL" id="KAK7740777.1"/>
    </source>
</evidence>
<feature type="region of interest" description="Disordered" evidence="5">
    <location>
        <begin position="618"/>
        <end position="681"/>
    </location>
</feature>